<proteinExistence type="predicted"/>
<sequence length="309" mass="35763">MDFTTEELLLKLQESGINVTEEEAQRFREHEVDGEALECGLTDTMVSSLFSSFKKQAQFLQFIRRNKIISITLEPVPEYDQPTGERIVRVLHEALLGYTMYPTNAEYVQVVKALILKYPFLADKGGNGYNTWHQSLKRKFKLERAPLIHENEVKKSKEKFGRKRTRELTECDRPSRRASSEFPSVSGEDASSIEQHVRVLHVQYEKVNPDASLVEDRMQRTFSWRRKEIIGGMTVVDVLKKYPFLRSPRELCTEMDRMHPVNTILCQRWRQNLTKIVPKVIELAQGKSPLTKVHSAAREDILADDLQGL</sequence>
<evidence type="ECO:0000256" key="1">
    <source>
        <dbReference type="SAM" id="MobiDB-lite"/>
    </source>
</evidence>
<protein>
    <recommendedName>
        <fullName evidence="4">Sterile alpha motif domain-containing protein 3-like</fullName>
    </recommendedName>
</protein>
<name>A0AAV2KFF3_KNICA</name>
<dbReference type="Proteomes" id="UP001497482">
    <property type="component" value="Chromosome 17"/>
</dbReference>
<dbReference type="InterPro" id="IPR042812">
    <property type="entry name" value="SAMD3"/>
</dbReference>
<dbReference type="AlphaFoldDB" id="A0AAV2KFF3"/>
<reference evidence="2 3" key="1">
    <citation type="submission" date="2024-04" db="EMBL/GenBank/DDBJ databases">
        <authorList>
            <person name="Waldvogel A.-M."/>
            <person name="Schoenle A."/>
        </authorList>
    </citation>
    <scope>NUCLEOTIDE SEQUENCE [LARGE SCALE GENOMIC DNA]</scope>
</reference>
<keyword evidence="3" id="KW-1185">Reference proteome</keyword>
<dbReference type="EMBL" id="OZ035839">
    <property type="protein sequence ID" value="CAL1586927.1"/>
    <property type="molecule type" value="Genomic_DNA"/>
</dbReference>
<feature type="region of interest" description="Disordered" evidence="1">
    <location>
        <begin position="156"/>
        <end position="190"/>
    </location>
</feature>
<accession>A0AAV2KFF3</accession>
<feature type="compositionally biased region" description="Basic and acidic residues" evidence="1">
    <location>
        <begin position="166"/>
        <end position="179"/>
    </location>
</feature>
<evidence type="ECO:0008006" key="4">
    <source>
        <dbReference type="Google" id="ProtNLM"/>
    </source>
</evidence>
<organism evidence="2 3">
    <name type="scientific">Knipowitschia caucasica</name>
    <name type="common">Caucasian dwarf goby</name>
    <name type="synonym">Pomatoschistus caucasicus</name>
    <dbReference type="NCBI Taxonomy" id="637954"/>
    <lineage>
        <taxon>Eukaryota</taxon>
        <taxon>Metazoa</taxon>
        <taxon>Chordata</taxon>
        <taxon>Craniata</taxon>
        <taxon>Vertebrata</taxon>
        <taxon>Euteleostomi</taxon>
        <taxon>Actinopterygii</taxon>
        <taxon>Neopterygii</taxon>
        <taxon>Teleostei</taxon>
        <taxon>Neoteleostei</taxon>
        <taxon>Acanthomorphata</taxon>
        <taxon>Gobiaria</taxon>
        <taxon>Gobiiformes</taxon>
        <taxon>Gobioidei</taxon>
        <taxon>Gobiidae</taxon>
        <taxon>Gobiinae</taxon>
        <taxon>Knipowitschia</taxon>
    </lineage>
</organism>
<evidence type="ECO:0000313" key="2">
    <source>
        <dbReference type="EMBL" id="CAL1586927.1"/>
    </source>
</evidence>
<gene>
    <name evidence="2" type="ORF">KC01_LOCUS16908</name>
</gene>
<evidence type="ECO:0000313" key="3">
    <source>
        <dbReference type="Proteomes" id="UP001497482"/>
    </source>
</evidence>
<dbReference type="PANTHER" id="PTHR47302:SF1">
    <property type="entry name" value="STERILE ALPHA MOTIF DOMAIN-CONTAINING PROTEIN 3"/>
    <property type="match status" value="1"/>
</dbReference>
<dbReference type="PANTHER" id="PTHR47302">
    <property type="entry name" value="STERILE ALPHA MOTIF DOMAIN-CONTAINING PROTEIN 3"/>
    <property type="match status" value="1"/>
</dbReference>